<keyword evidence="4" id="KW-1185">Reference proteome</keyword>
<keyword evidence="1" id="KW-0175">Coiled coil</keyword>
<feature type="coiled-coil region" evidence="1">
    <location>
        <begin position="223"/>
        <end position="273"/>
    </location>
</feature>
<sequence>MAPKSSDAVRETIIQWLQVPENFQLITGSIGFHSALISGQKLKKKDAYVKLAQFVNQKHNETFTEREMKCKYDWMLQKFKKANEKLKSEPEIDIQKLEEICPFYKDLDAIFGVRQNINSFSLIEPIIPDRIDGVDNAFSRSLDSEFSEEIINDQSKKRSNQEPASHTKKKQVFSKNHEISSKEKSPFNSKSNSLGKKDLTPQNENWKMEKEYKQQELVLHKIQLDKETEIKEKEVEIKEKEVEIKYQEVEYKQQELQLHKTRLDKEVEIKEKELDANIKLRREEMEFQAKQTKMQLVKEMISQGKSQEEIKELLELLK</sequence>
<protein>
    <submittedName>
        <fullName evidence="3">Uncharacterized protein</fullName>
    </submittedName>
</protein>
<dbReference type="EMBL" id="JADGKB010000029">
    <property type="protein sequence ID" value="KAJ3258273.1"/>
    <property type="molecule type" value="Genomic_DNA"/>
</dbReference>
<feature type="region of interest" description="Disordered" evidence="2">
    <location>
        <begin position="151"/>
        <end position="204"/>
    </location>
</feature>
<name>A0AAD5UHL7_9FUNG</name>
<accession>A0AAD5UHL7</accession>
<gene>
    <name evidence="3" type="ORF">HK103_003754</name>
</gene>
<evidence type="ECO:0000256" key="1">
    <source>
        <dbReference type="SAM" id="Coils"/>
    </source>
</evidence>
<feature type="compositionally biased region" description="Polar residues" evidence="2">
    <location>
        <begin position="186"/>
        <end position="204"/>
    </location>
</feature>
<feature type="compositionally biased region" description="Basic and acidic residues" evidence="2">
    <location>
        <begin position="175"/>
        <end position="185"/>
    </location>
</feature>
<evidence type="ECO:0000313" key="3">
    <source>
        <dbReference type="EMBL" id="KAJ3258273.1"/>
    </source>
</evidence>
<reference evidence="3" key="1">
    <citation type="submission" date="2020-05" db="EMBL/GenBank/DDBJ databases">
        <title>Phylogenomic resolution of chytrid fungi.</title>
        <authorList>
            <person name="Stajich J.E."/>
            <person name="Amses K."/>
            <person name="Simmons R."/>
            <person name="Seto K."/>
            <person name="Myers J."/>
            <person name="Bonds A."/>
            <person name="Quandt C.A."/>
            <person name="Barry K."/>
            <person name="Liu P."/>
            <person name="Grigoriev I."/>
            <person name="Longcore J.E."/>
            <person name="James T.Y."/>
        </authorList>
    </citation>
    <scope>NUCLEOTIDE SEQUENCE</scope>
    <source>
        <strain evidence="3">PLAUS21</strain>
    </source>
</reference>
<organism evidence="3 4">
    <name type="scientific">Boothiomyces macroporosus</name>
    <dbReference type="NCBI Taxonomy" id="261099"/>
    <lineage>
        <taxon>Eukaryota</taxon>
        <taxon>Fungi</taxon>
        <taxon>Fungi incertae sedis</taxon>
        <taxon>Chytridiomycota</taxon>
        <taxon>Chytridiomycota incertae sedis</taxon>
        <taxon>Chytridiomycetes</taxon>
        <taxon>Rhizophydiales</taxon>
        <taxon>Terramycetaceae</taxon>
        <taxon>Boothiomyces</taxon>
    </lineage>
</organism>
<dbReference type="Proteomes" id="UP001210925">
    <property type="component" value="Unassembled WGS sequence"/>
</dbReference>
<evidence type="ECO:0000256" key="2">
    <source>
        <dbReference type="SAM" id="MobiDB-lite"/>
    </source>
</evidence>
<evidence type="ECO:0000313" key="4">
    <source>
        <dbReference type="Proteomes" id="UP001210925"/>
    </source>
</evidence>
<dbReference type="AlphaFoldDB" id="A0AAD5UHL7"/>
<proteinExistence type="predicted"/>
<comment type="caution">
    <text evidence="3">The sequence shown here is derived from an EMBL/GenBank/DDBJ whole genome shotgun (WGS) entry which is preliminary data.</text>
</comment>